<evidence type="ECO:0000313" key="5">
    <source>
        <dbReference type="EMBL" id="MED6221493.1"/>
    </source>
</evidence>
<evidence type="ECO:0000256" key="2">
    <source>
        <dbReference type="ARBA" id="ARBA00022679"/>
    </source>
</evidence>
<gene>
    <name evidence="5" type="ORF">PIB30_055366</name>
</gene>
<protein>
    <recommendedName>
        <fullName evidence="4">Glycosyltransferase</fullName>
        <ecNumber evidence="4">2.4.1.-</ecNumber>
    </recommendedName>
</protein>
<proteinExistence type="inferred from homology"/>
<evidence type="ECO:0000256" key="4">
    <source>
        <dbReference type="RuleBase" id="RU362057"/>
    </source>
</evidence>
<evidence type="ECO:0000256" key="1">
    <source>
        <dbReference type="ARBA" id="ARBA00009995"/>
    </source>
</evidence>
<evidence type="ECO:0000313" key="6">
    <source>
        <dbReference type="Proteomes" id="UP001341840"/>
    </source>
</evidence>
<dbReference type="PROSITE" id="PS00375">
    <property type="entry name" value="UDPGT"/>
    <property type="match status" value="1"/>
</dbReference>
<evidence type="ECO:0000256" key="3">
    <source>
        <dbReference type="RuleBase" id="RU003718"/>
    </source>
</evidence>
<dbReference type="Proteomes" id="UP001341840">
    <property type="component" value="Unassembled WGS sequence"/>
</dbReference>
<dbReference type="InterPro" id="IPR002213">
    <property type="entry name" value="UDP_glucos_trans"/>
</dbReference>
<dbReference type="Gene3D" id="3.40.50.2000">
    <property type="entry name" value="Glycogen Phosphorylase B"/>
    <property type="match status" value="2"/>
</dbReference>
<dbReference type="CDD" id="cd03784">
    <property type="entry name" value="GT1_Gtf-like"/>
    <property type="match status" value="1"/>
</dbReference>
<sequence length="464" mass="52798">MEDKTRARKVQPHCLVLSHPFQGHINPMLQFSKLLVHEGLKVTLASTRFYINNLHININNNLPPSISLESISDGCDNGGIPEAGSYNAYLQRFWLVGPQSLVDLLEKLAKLGNPIDCIIYDSFLPWALDVAKKFGVVGASYFTQHVAVNNIYYHVQLGKVKVPLMEEDEISLPSMPKLQLCDMPSFFFTFEEDGPVLDMLVGQFSNIDKADWVLCNSIYELDKEVVDWTTKIWPNFKTIGPNIPSKFLDKRVKDDEDYDFTQFKSEDYCIEWLQDKPKGSVIYVSFGSTVPFDEEQMREIAYGLRNSNKYFLWVVRASEETKLPKDFEKKSEKGLIVTWCSQVKVLAHEAIACFVTHCGWNSVLETLSLGVPTIAIPKWSDQITNAKYVEDVWKVGIRAPIDDEEKIVRGEALNNCIKKMMESEKGKEIKRNAIEWRTLITRAASEGGSSHKNVLEFVSSLFSL</sequence>
<reference evidence="5 6" key="1">
    <citation type="journal article" date="2023" name="Plants (Basel)">
        <title>Bridging the Gap: Combining Genomics and Transcriptomics Approaches to Understand Stylosanthes scabra, an Orphan Legume from the Brazilian Caatinga.</title>
        <authorList>
            <person name="Ferreira-Neto J.R.C."/>
            <person name="da Silva M.D."/>
            <person name="Binneck E."/>
            <person name="de Melo N.F."/>
            <person name="da Silva R.H."/>
            <person name="de Melo A.L.T.M."/>
            <person name="Pandolfi V."/>
            <person name="Bustamante F.O."/>
            <person name="Brasileiro-Vidal A.C."/>
            <person name="Benko-Iseppon A.M."/>
        </authorList>
    </citation>
    <scope>NUCLEOTIDE SEQUENCE [LARGE SCALE GENOMIC DNA]</scope>
    <source>
        <tissue evidence="5">Leaves</tissue>
    </source>
</reference>
<comment type="similarity">
    <text evidence="1 3">Belongs to the UDP-glycosyltransferase family.</text>
</comment>
<dbReference type="InterPro" id="IPR035595">
    <property type="entry name" value="UDP_glycos_trans_CS"/>
</dbReference>
<comment type="caution">
    <text evidence="5">The sequence shown here is derived from an EMBL/GenBank/DDBJ whole genome shotgun (WGS) entry which is preliminary data.</text>
</comment>
<dbReference type="PANTHER" id="PTHR11926">
    <property type="entry name" value="GLUCOSYL/GLUCURONOSYL TRANSFERASES"/>
    <property type="match status" value="1"/>
</dbReference>
<keyword evidence="3" id="KW-0328">Glycosyltransferase</keyword>
<keyword evidence="6" id="KW-1185">Reference proteome</keyword>
<dbReference type="PANTHER" id="PTHR11926:SF1545">
    <property type="entry name" value="GLYCOSYLTRANSFERASE"/>
    <property type="match status" value="1"/>
</dbReference>
<dbReference type="EMBL" id="JASCZI010272291">
    <property type="protein sequence ID" value="MED6221493.1"/>
    <property type="molecule type" value="Genomic_DNA"/>
</dbReference>
<name>A0ABU6ZHR3_9FABA</name>
<organism evidence="5 6">
    <name type="scientific">Stylosanthes scabra</name>
    <dbReference type="NCBI Taxonomy" id="79078"/>
    <lineage>
        <taxon>Eukaryota</taxon>
        <taxon>Viridiplantae</taxon>
        <taxon>Streptophyta</taxon>
        <taxon>Embryophyta</taxon>
        <taxon>Tracheophyta</taxon>
        <taxon>Spermatophyta</taxon>
        <taxon>Magnoliopsida</taxon>
        <taxon>eudicotyledons</taxon>
        <taxon>Gunneridae</taxon>
        <taxon>Pentapetalae</taxon>
        <taxon>rosids</taxon>
        <taxon>fabids</taxon>
        <taxon>Fabales</taxon>
        <taxon>Fabaceae</taxon>
        <taxon>Papilionoideae</taxon>
        <taxon>50 kb inversion clade</taxon>
        <taxon>dalbergioids sensu lato</taxon>
        <taxon>Dalbergieae</taxon>
        <taxon>Pterocarpus clade</taxon>
        <taxon>Stylosanthes</taxon>
    </lineage>
</organism>
<dbReference type="SUPFAM" id="SSF53756">
    <property type="entry name" value="UDP-Glycosyltransferase/glycogen phosphorylase"/>
    <property type="match status" value="1"/>
</dbReference>
<dbReference type="Pfam" id="PF00201">
    <property type="entry name" value="UDPGT"/>
    <property type="match status" value="1"/>
</dbReference>
<keyword evidence="2 3" id="KW-0808">Transferase</keyword>
<accession>A0ABU6ZHR3</accession>
<dbReference type="EC" id="2.4.1.-" evidence="4"/>